<proteinExistence type="predicted"/>
<keyword evidence="1" id="KW-0472">Membrane</keyword>
<feature type="transmembrane region" description="Helical" evidence="1">
    <location>
        <begin position="12"/>
        <end position="32"/>
    </location>
</feature>
<dbReference type="Proteomes" id="UP000218334">
    <property type="component" value="Unassembled WGS sequence"/>
</dbReference>
<evidence type="ECO:0000256" key="1">
    <source>
        <dbReference type="SAM" id="Phobius"/>
    </source>
</evidence>
<accession>A0A2H3BV48</accession>
<reference evidence="3" key="1">
    <citation type="journal article" date="2017" name="Nat. Ecol. Evol.">
        <title>Genome expansion and lineage-specific genetic innovations in the forest pathogenic fungi Armillaria.</title>
        <authorList>
            <person name="Sipos G."/>
            <person name="Prasanna A.N."/>
            <person name="Walter M.C."/>
            <person name="O'Connor E."/>
            <person name="Balint B."/>
            <person name="Krizsan K."/>
            <person name="Kiss B."/>
            <person name="Hess J."/>
            <person name="Varga T."/>
            <person name="Slot J."/>
            <person name="Riley R."/>
            <person name="Boka B."/>
            <person name="Rigling D."/>
            <person name="Barry K."/>
            <person name="Lee J."/>
            <person name="Mihaltcheva S."/>
            <person name="LaButti K."/>
            <person name="Lipzen A."/>
            <person name="Waldron R."/>
            <person name="Moloney N.M."/>
            <person name="Sperisen C."/>
            <person name="Kredics L."/>
            <person name="Vagvoelgyi C."/>
            <person name="Patrignani A."/>
            <person name="Fitzpatrick D."/>
            <person name="Nagy I."/>
            <person name="Doyle S."/>
            <person name="Anderson J.B."/>
            <person name="Grigoriev I.V."/>
            <person name="Gueldener U."/>
            <person name="Muensterkoetter M."/>
            <person name="Nagy L.G."/>
        </authorList>
    </citation>
    <scope>NUCLEOTIDE SEQUENCE [LARGE SCALE GENOMIC DNA]</scope>
    <source>
        <strain evidence="3">28-4</strain>
    </source>
</reference>
<protein>
    <submittedName>
        <fullName evidence="2">Uncharacterized protein</fullName>
    </submittedName>
</protein>
<keyword evidence="3" id="KW-1185">Reference proteome</keyword>
<dbReference type="AlphaFoldDB" id="A0A2H3BV48"/>
<evidence type="ECO:0000313" key="3">
    <source>
        <dbReference type="Proteomes" id="UP000218334"/>
    </source>
</evidence>
<gene>
    <name evidence="2" type="ORF">ARMSODRAFT_94490</name>
</gene>
<organism evidence="2 3">
    <name type="scientific">Armillaria solidipes</name>
    <dbReference type="NCBI Taxonomy" id="1076256"/>
    <lineage>
        <taxon>Eukaryota</taxon>
        <taxon>Fungi</taxon>
        <taxon>Dikarya</taxon>
        <taxon>Basidiomycota</taxon>
        <taxon>Agaricomycotina</taxon>
        <taxon>Agaricomycetes</taxon>
        <taxon>Agaricomycetidae</taxon>
        <taxon>Agaricales</taxon>
        <taxon>Marasmiineae</taxon>
        <taxon>Physalacriaceae</taxon>
        <taxon>Armillaria</taxon>
    </lineage>
</organism>
<keyword evidence="1" id="KW-1133">Transmembrane helix</keyword>
<sequence>MALSARIHRARIHLFLSGMVLSAHCMVLYYGGISPRPEATTLTKTWPPADSSRCSKRACVITMTLDRWRPSSNHKLRQKNLSFVSPSLCCISVLSASIP</sequence>
<keyword evidence="1" id="KW-0812">Transmembrane</keyword>
<dbReference type="EMBL" id="KZ293425">
    <property type="protein sequence ID" value="PBK70852.1"/>
    <property type="molecule type" value="Genomic_DNA"/>
</dbReference>
<evidence type="ECO:0000313" key="2">
    <source>
        <dbReference type="EMBL" id="PBK70852.1"/>
    </source>
</evidence>
<name>A0A2H3BV48_9AGAR</name>